<dbReference type="InterPro" id="IPR008614">
    <property type="entry name" value="FIBP"/>
</dbReference>
<reference evidence="2 3" key="1">
    <citation type="submission" date="2024-02" db="EMBL/GenBank/DDBJ databases">
        <authorList>
            <person name="Chen Y."/>
            <person name="Shah S."/>
            <person name="Dougan E. K."/>
            <person name="Thang M."/>
            <person name="Chan C."/>
        </authorList>
    </citation>
    <scope>NUCLEOTIDE SEQUENCE [LARGE SCALE GENOMIC DNA]</scope>
</reference>
<feature type="compositionally biased region" description="Basic and acidic residues" evidence="1">
    <location>
        <begin position="285"/>
        <end position="294"/>
    </location>
</feature>
<feature type="region of interest" description="Disordered" evidence="1">
    <location>
        <begin position="499"/>
        <end position="536"/>
    </location>
</feature>
<keyword evidence="3" id="KW-1185">Reference proteome</keyword>
<name>A0ABP0QD93_9DINO</name>
<protein>
    <submittedName>
        <fullName evidence="2">Uncharacterized protein</fullName>
    </submittedName>
</protein>
<dbReference type="PANTHER" id="PTHR13223">
    <property type="entry name" value="ACIDIC FIBROBLAST GROWTH FACTOR INTRACELLULAR BINDING PROTEIN"/>
    <property type="match status" value="1"/>
</dbReference>
<evidence type="ECO:0000313" key="3">
    <source>
        <dbReference type="Proteomes" id="UP001642464"/>
    </source>
</evidence>
<evidence type="ECO:0000256" key="1">
    <source>
        <dbReference type="SAM" id="MobiDB-lite"/>
    </source>
</evidence>
<dbReference type="Proteomes" id="UP001642464">
    <property type="component" value="Unassembled WGS sequence"/>
</dbReference>
<accession>A0ABP0QD93</accession>
<comment type="caution">
    <text evidence="2">The sequence shown here is derived from an EMBL/GenBank/DDBJ whole genome shotgun (WGS) entry which is preliminary data.</text>
</comment>
<dbReference type="Pfam" id="PF05427">
    <property type="entry name" value="FIBP"/>
    <property type="match status" value="1"/>
</dbReference>
<feature type="compositionally biased region" description="Polar residues" evidence="1">
    <location>
        <begin position="347"/>
        <end position="359"/>
    </location>
</feature>
<dbReference type="EMBL" id="CAXAMM010039407">
    <property type="protein sequence ID" value="CAK9086219.1"/>
    <property type="molecule type" value="Genomic_DNA"/>
</dbReference>
<evidence type="ECO:0000313" key="2">
    <source>
        <dbReference type="EMBL" id="CAK9086219.1"/>
    </source>
</evidence>
<feature type="region of interest" description="Disordered" evidence="1">
    <location>
        <begin position="281"/>
        <end position="305"/>
    </location>
</feature>
<gene>
    <name evidence="2" type="ORF">SCF082_LOCUS40791</name>
</gene>
<sequence length="536" mass="60203">MAGQWQRDFFLITEDPFAVDLGTLDLWVEGYSVHEATDVRWRDIEESALAVAGGLAHGRVKTNQELNEDCLALLSQDCAQQYEAFEFLEEALADPIHFMEICPVQLPREVRQIFLRKYYSLDNQIVREILRQPSVLNIKLQGGGDKKAMFEIDQIARTTEQRSMKVARIVMNLQRVCRWLEHAACSCSRPEEAEATYPAGRLLVPEMEALQEPLCWRYRSLSFLLLNKFDLNSKFSRSLQTEHIEDVAAILLAVGGVPASCTEAPNSRLLSILVGEDTSAVHTSGNERHSERQVSAKSTGSQCSRRSVLDTSLQDQLQQLDKNILRPRFNDFKSILIQDMEQRGMEMNQSQKDGSQHSVSGGAPSGTTLPGDESRVSGLVGASMTFFRGGRLVKLRSSKLDPLVAALSAGLNTLLVPSEFPSFFCLLADFVEKLRQFDSVDPWEIFHRCYTAMETLAERDKDERRRGEALWPGWLRAWSQFLEFYRACAVCILSSRPLPSPAGTQHVDPSAASEEGLEHSASPDEESLTSRQLLQL</sequence>
<feature type="region of interest" description="Disordered" evidence="1">
    <location>
        <begin position="346"/>
        <end position="374"/>
    </location>
</feature>
<organism evidence="2 3">
    <name type="scientific">Durusdinium trenchii</name>
    <dbReference type="NCBI Taxonomy" id="1381693"/>
    <lineage>
        <taxon>Eukaryota</taxon>
        <taxon>Sar</taxon>
        <taxon>Alveolata</taxon>
        <taxon>Dinophyceae</taxon>
        <taxon>Suessiales</taxon>
        <taxon>Symbiodiniaceae</taxon>
        <taxon>Durusdinium</taxon>
    </lineage>
</organism>
<feature type="compositionally biased region" description="Polar residues" evidence="1">
    <location>
        <begin position="295"/>
        <end position="305"/>
    </location>
</feature>
<dbReference type="PANTHER" id="PTHR13223:SF2">
    <property type="entry name" value="ACIDIC FIBROBLAST GROWTH FACTOR INTRACELLULAR-BINDING PROTEIN"/>
    <property type="match status" value="1"/>
</dbReference>
<proteinExistence type="predicted"/>